<gene>
    <name evidence="6" type="ORF">LLUT_LOCUS23171</name>
</gene>
<evidence type="ECO:0000313" key="7">
    <source>
        <dbReference type="Proteomes" id="UP001497480"/>
    </source>
</evidence>
<comment type="caution">
    <text evidence="6">The sequence shown here is derived from an EMBL/GenBank/DDBJ whole genome shotgun (WGS) entry which is preliminary data.</text>
</comment>
<keyword evidence="3" id="KW-0326">Glycosidase</keyword>
<dbReference type="PANTHER" id="PTHR10353">
    <property type="entry name" value="GLYCOSYL HYDROLASE"/>
    <property type="match status" value="1"/>
</dbReference>
<dbReference type="PRINTS" id="PR00131">
    <property type="entry name" value="GLHYDRLASE1"/>
</dbReference>
<dbReference type="GO" id="GO:0005975">
    <property type="term" value="P:carbohydrate metabolic process"/>
    <property type="evidence" value="ECO:0007669"/>
    <property type="project" value="InterPro"/>
</dbReference>
<evidence type="ECO:0000256" key="4">
    <source>
        <dbReference type="RuleBase" id="RU003690"/>
    </source>
</evidence>
<keyword evidence="7" id="KW-1185">Reference proteome</keyword>
<dbReference type="PROSITE" id="PS00653">
    <property type="entry name" value="GLYCOSYL_HYDROL_F1_2"/>
    <property type="match status" value="1"/>
</dbReference>
<sequence>MGFKAFLLVALFALVTISASVSFAEEVVSPILDVSSLNRSSFPKGFVFGTASAAYQYEGAAKEGGRGPSIWDTFTHKYPERIKDRSSGDVANDQYHRYKEDVGIMKYMNLDAYRLSISWTRILPNGKLSGGINKEGVNYYNNLINELLANGIQPYVTLFHWDLPQTLEDEFRGFLSPEIVQYFRDYTEVCFKEFGDRVKHWITLNEPFTYSYAGYALGQFVPARCSKWVNPNCIGGDSGTEPYVVAHHLLLAHAAAFHLYKKKYQASQNGVIGITLVSSWFMPRSNDKQDKEAATRAVDFMYGWFMAPLATGDYPKSMRSMVGNRLPKFNTLQVREVNGSFDFIGLNYYTAKYASPAPKLSNGRHNYITDSLVNLTSERNGIPIGPRAASDWLDVYPKGIKEVLLYTKNTYNNPLIYITENGVDEYDDPTLSLKEALVDTLRIDYHYRHLFYLQSAISEGANVKGYFAWSFLDNFEWTSGYTLRFGINYVDYKSGKRYQKLSAEWFKNFLKKY</sequence>
<organism evidence="6 7">
    <name type="scientific">Lupinus luteus</name>
    <name type="common">European yellow lupine</name>
    <dbReference type="NCBI Taxonomy" id="3873"/>
    <lineage>
        <taxon>Eukaryota</taxon>
        <taxon>Viridiplantae</taxon>
        <taxon>Streptophyta</taxon>
        <taxon>Embryophyta</taxon>
        <taxon>Tracheophyta</taxon>
        <taxon>Spermatophyta</taxon>
        <taxon>Magnoliopsida</taxon>
        <taxon>eudicotyledons</taxon>
        <taxon>Gunneridae</taxon>
        <taxon>Pentapetalae</taxon>
        <taxon>rosids</taxon>
        <taxon>fabids</taxon>
        <taxon>Fabales</taxon>
        <taxon>Fabaceae</taxon>
        <taxon>Papilionoideae</taxon>
        <taxon>50 kb inversion clade</taxon>
        <taxon>genistoids sensu lato</taxon>
        <taxon>core genistoids</taxon>
        <taxon>Genisteae</taxon>
        <taxon>Lupinus</taxon>
    </lineage>
</organism>
<dbReference type="EMBL" id="CAXHTB010000016">
    <property type="protein sequence ID" value="CAL0322111.1"/>
    <property type="molecule type" value="Genomic_DNA"/>
</dbReference>
<dbReference type="AlphaFoldDB" id="A0AAV1XK06"/>
<feature type="chain" id="PRO_5043740830" description="Beta-glucosidase" evidence="5">
    <location>
        <begin position="25"/>
        <end position="513"/>
    </location>
</feature>
<dbReference type="GO" id="GO:0008422">
    <property type="term" value="F:beta-glucosidase activity"/>
    <property type="evidence" value="ECO:0007669"/>
    <property type="project" value="UniProtKB-ARBA"/>
</dbReference>
<proteinExistence type="inferred from homology"/>
<dbReference type="Proteomes" id="UP001497480">
    <property type="component" value="Unassembled WGS sequence"/>
</dbReference>
<dbReference type="InterPro" id="IPR033132">
    <property type="entry name" value="GH_1_N_CS"/>
</dbReference>
<evidence type="ECO:0000256" key="2">
    <source>
        <dbReference type="ARBA" id="ARBA00022801"/>
    </source>
</evidence>
<keyword evidence="5" id="KW-0732">Signal</keyword>
<dbReference type="PANTHER" id="PTHR10353:SF137">
    <property type="entry name" value="MYROSINASE 3-RELATED"/>
    <property type="match status" value="1"/>
</dbReference>
<evidence type="ECO:0000256" key="5">
    <source>
        <dbReference type="SAM" id="SignalP"/>
    </source>
</evidence>
<protein>
    <recommendedName>
        <fullName evidence="8">Beta-glucosidase</fullName>
    </recommendedName>
</protein>
<dbReference type="InterPro" id="IPR001360">
    <property type="entry name" value="Glyco_hydro_1"/>
</dbReference>
<dbReference type="Pfam" id="PF00232">
    <property type="entry name" value="Glyco_hydro_1"/>
    <property type="match status" value="1"/>
</dbReference>
<evidence type="ECO:0008006" key="8">
    <source>
        <dbReference type="Google" id="ProtNLM"/>
    </source>
</evidence>
<keyword evidence="2" id="KW-0378">Hydrolase</keyword>
<reference evidence="6 7" key="1">
    <citation type="submission" date="2024-03" db="EMBL/GenBank/DDBJ databases">
        <authorList>
            <person name="Martinez-Hernandez J."/>
        </authorList>
    </citation>
    <scope>NUCLEOTIDE SEQUENCE [LARGE SCALE GENOMIC DNA]</scope>
</reference>
<feature type="signal peptide" evidence="5">
    <location>
        <begin position="1"/>
        <end position="24"/>
    </location>
</feature>
<accession>A0AAV1XK06</accession>
<dbReference type="SUPFAM" id="SSF51445">
    <property type="entry name" value="(Trans)glycosidases"/>
    <property type="match status" value="1"/>
</dbReference>
<evidence type="ECO:0000256" key="3">
    <source>
        <dbReference type="ARBA" id="ARBA00023295"/>
    </source>
</evidence>
<evidence type="ECO:0000313" key="6">
    <source>
        <dbReference type="EMBL" id="CAL0322111.1"/>
    </source>
</evidence>
<comment type="similarity">
    <text evidence="1 4">Belongs to the glycosyl hydrolase 1 family.</text>
</comment>
<dbReference type="FunFam" id="3.20.20.80:FF:000020">
    <property type="entry name" value="Beta-glucosidase 12"/>
    <property type="match status" value="1"/>
</dbReference>
<dbReference type="InterPro" id="IPR017853">
    <property type="entry name" value="GH"/>
</dbReference>
<name>A0AAV1XK06_LUPLU</name>
<dbReference type="Gene3D" id="3.20.20.80">
    <property type="entry name" value="Glycosidases"/>
    <property type="match status" value="1"/>
</dbReference>
<evidence type="ECO:0000256" key="1">
    <source>
        <dbReference type="ARBA" id="ARBA00010838"/>
    </source>
</evidence>